<sequence length="108" mass="11856">MNSSTRVDSNANHLVLDGKSQDVKVDNGVYSNSNLNAISSGFSAWNMDFNWMNLNSNVHGTKSLSNQSLENGFGTNSSIRVDSNANDLILDDKCLEVKVEMDFIPARI</sequence>
<dbReference type="Proteomes" id="UP001604277">
    <property type="component" value="Unassembled WGS sequence"/>
</dbReference>
<reference evidence="2" key="1">
    <citation type="submission" date="2024-07" db="EMBL/GenBank/DDBJ databases">
        <title>Two chromosome-level genome assemblies of Korean endemic species Abeliophyllum distichum and Forsythia ovata (Oleaceae).</title>
        <authorList>
            <person name="Jang H."/>
        </authorList>
    </citation>
    <scope>NUCLEOTIDE SEQUENCE [LARGE SCALE GENOMIC DNA]</scope>
</reference>
<organism evidence="1 2">
    <name type="scientific">Forsythia ovata</name>
    <dbReference type="NCBI Taxonomy" id="205694"/>
    <lineage>
        <taxon>Eukaryota</taxon>
        <taxon>Viridiplantae</taxon>
        <taxon>Streptophyta</taxon>
        <taxon>Embryophyta</taxon>
        <taxon>Tracheophyta</taxon>
        <taxon>Spermatophyta</taxon>
        <taxon>Magnoliopsida</taxon>
        <taxon>eudicotyledons</taxon>
        <taxon>Gunneridae</taxon>
        <taxon>Pentapetalae</taxon>
        <taxon>asterids</taxon>
        <taxon>lamiids</taxon>
        <taxon>Lamiales</taxon>
        <taxon>Oleaceae</taxon>
        <taxon>Forsythieae</taxon>
        <taxon>Forsythia</taxon>
    </lineage>
</organism>
<accession>A0ABD1XDH3</accession>
<proteinExistence type="predicted"/>
<name>A0ABD1XDH3_9LAMI</name>
<dbReference type="EMBL" id="JBFOLJ010000001">
    <property type="protein sequence ID" value="KAL2559735.1"/>
    <property type="molecule type" value="Genomic_DNA"/>
</dbReference>
<evidence type="ECO:0000313" key="2">
    <source>
        <dbReference type="Proteomes" id="UP001604277"/>
    </source>
</evidence>
<comment type="caution">
    <text evidence="1">The sequence shown here is derived from an EMBL/GenBank/DDBJ whole genome shotgun (WGS) entry which is preliminary data.</text>
</comment>
<evidence type="ECO:0000313" key="1">
    <source>
        <dbReference type="EMBL" id="KAL2559735.1"/>
    </source>
</evidence>
<gene>
    <name evidence="1" type="ORF">Fot_04474</name>
</gene>
<protein>
    <submittedName>
        <fullName evidence="1">Dentin sialophosphoprotein</fullName>
    </submittedName>
</protein>
<dbReference type="AlphaFoldDB" id="A0ABD1XDH3"/>
<keyword evidence="2" id="KW-1185">Reference proteome</keyword>